<evidence type="ECO:0000313" key="1">
    <source>
        <dbReference type="EMBL" id="GII03919.1"/>
    </source>
</evidence>
<name>A0A8J3TAM6_9ACTN</name>
<dbReference type="RefSeq" id="WP_203878191.1">
    <property type="nucleotide sequence ID" value="NZ_BOOK01000044.1"/>
</dbReference>
<organism evidence="1 2">
    <name type="scientific">Planobispora takensis</name>
    <dbReference type="NCBI Taxonomy" id="1367882"/>
    <lineage>
        <taxon>Bacteria</taxon>
        <taxon>Bacillati</taxon>
        <taxon>Actinomycetota</taxon>
        <taxon>Actinomycetes</taxon>
        <taxon>Streptosporangiales</taxon>
        <taxon>Streptosporangiaceae</taxon>
        <taxon>Planobispora</taxon>
    </lineage>
</organism>
<evidence type="ECO:0008006" key="3">
    <source>
        <dbReference type="Google" id="ProtNLM"/>
    </source>
</evidence>
<comment type="caution">
    <text evidence="1">The sequence shown here is derived from an EMBL/GenBank/DDBJ whole genome shotgun (WGS) entry which is preliminary data.</text>
</comment>
<protein>
    <recommendedName>
        <fullName evidence="3">FXSXX-COOH protein</fullName>
    </recommendedName>
</protein>
<evidence type="ECO:0000313" key="2">
    <source>
        <dbReference type="Proteomes" id="UP000634476"/>
    </source>
</evidence>
<dbReference type="AlphaFoldDB" id="A0A8J3TAM6"/>
<gene>
    <name evidence="1" type="ORF">Pta02_59270</name>
</gene>
<dbReference type="EMBL" id="BOOK01000044">
    <property type="protein sequence ID" value="GII03919.1"/>
    <property type="molecule type" value="Genomic_DNA"/>
</dbReference>
<accession>A0A8J3TAM6</accession>
<reference evidence="1" key="1">
    <citation type="submission" date="2021-01" db="EMBL/GenBank/DDBJ databases">
        <title>Whole genome shotgun sequence of Planobispora takensis NBRC 109077.</title>
        <authorList>
            <person name="Komaki H."/>
            <person name="Tamura T."/>
        </authorList>
    </citation>
    <scope>NUCLEOTIDE SEQUENCE</scope>
    <source>
        <strain evidence="1">NBRC 109077</strain>
    </source>
</reference>
<dbReference type="Proteomes" id="UP000634476">
    <property type="component" value="Unassembled WGS sequence"/>
</dbReference>
<sequence>MREDESGSIALILEDLSLEDIAAIESGSLRRTLREWLVRPGANPVSSAGFQSSI</sequence>
<keyword evidence="2" id="KW-1185">Reference proteome</keyword>
<proteinExistence type="predicted"/>